<dbReference type="OrthoDB" id="10363974at2759"/>
<feature type="region of interest" description="Disordered" evidence="1">
    <location>
        <begin position="417"/>
        <end position="461"/>
    </location>
</feature>
<feature type="compositionally biased region" description="Basic and acidic residues" evidence="1">
    <location>
        <begin position="621"/>
        <end position="636"/>
    </location>
</feature>
<sequence length="696" mass="76156">MNDQSDAEATPRPLQLIKNTDVADRTPYIPRRKSSALKGSGSIFQDVSTVMSLDPPQKLLHVWPKHYNSVRNSCAPQGGRNSPRASHAKLTSREEMYNASFAQSQRGLPSHDKSSVSSSESSSRRRLFSQIISSFTQNNNSTQAISTLAESLGVGHGPVPRLSASTAGGSSSRTTSTASTESTESTETSLVRIDQSRTHSVKRPNSPDPLPAPPLCLRQDEEGQLLVTDQRLPSTSSAPEEAPPPAFAIATLHSISDITKADMEKAASVWVAIDVECTIHYAEDPASSVRSKALGPPHTDPGFLSKLAIDLIPAGGCNILRVIGSETRDFLLPGETWSVVAQILADPPLRRKRPSKAFSLQSRPSSHALMDQLHTMLSSSSGPSPQDLVHINLTFEHVLLPSNIQCCTSDNLNLERVSTGRPASRHRQYLRHRSHRSSSPRKTPPASRDQDQDQSRDHQQRDEVASKLLDLLEVNLHNRSVGQISTSTIGQREAVEVLEEFFDEYEGSSGLDKRARELLRRLDAKVRPVSRAPVSPIRRRRNGFELSRENLQLADITNQWSAASRSGVRGGGGERDRMLRDASVSTPVPAPLFSPRKRAGAKDVQRQREGNGSPLNKGSSVKRDSGVEKRDSDGRADIGSPRFYEDEVDEASRIWRGMRDSSAGSVGYPQADDKECGEREDGEENGNRSVLGAPWL</sequence>
<feature type="compositionally biased region" description="Basic residues" evidence="1">
    <location>
        <begin position="423"/>
        <end position="439"/>
    </location>
</feature>
<comment type="caution">
    <text evidence="2">The sequence shown here is derived from an EMBL/GenBank/DDBJ whole genome shotgun (WGS) entry which is preliminary data.</text>
</comment>
<keyword evidence="3" id="KW-1185">Reference proteome</keyword>
<reference evidence="2" key="1">
    <citation type="submission" date="2020-02" db="EMBL/GenBank/DDBJ databases">
        <authorList>
            <person name="Palmer J.M."/>
        </authorList>
    </citation>
    <scope>NUCLEOTIDE SEQUENCE</scope>
    <source>
        <strain evidence="2">EPUS1.4</strain>
        <tissue evidence="2">Thallus</tissue>
    </source>
</reference>
<feature type="compositionally biased region" description="Basic and acidic residues" evidence="1">
    <location>
        <begin position="600"/>
        <end position="609"/>
    </location>
</feature>
<feature type="compositionally biased region" description="Low complexity" evidence="1">
    <location>
        <begin position="163"/>
        <end position="189"/>
    </location>
</feature>
<organism evidence="2 3">
    <name type="scientific">Endocarpon pusillum</name>
    <dbReference type="NCBI Taxonomy" id="364733"/>
    <lineage>
        <taxon>Eukaryota</taxon>
        <taxon>Fungi</taxon>
        <taxon>Dikarya</taxon>
        <taxon>Ascomycota</taxon>
        <taxon>Pezizomycotina</taxon>
        <taxon>Eurotiomycetes</taxon>
        <taxon>Chaetothyriomycetidae</taxon>
        <taxon>Verrucariales</taxon>
        <taxon>Verrucariaceae</taxon>
        <taxon>Endocarpon</taxon>
    </lineage>
</organism>
<feature type="compositionally biased region" description="Basic and acidic residues" evidence="1">
    <location>
        <begin position="650"/>
        <end position="659"/>
    </location>
</feature>
<gene>
    <name evidence="2" type="ORF">GJ744_007272</name>
</gene>
<feature type="compositionally biased region" description="Basic and acidic residues" evidence="1">
    <location>
        <begin position="448"/>
        <end position="461"/>
    </location>
</feature>
<feature type="region of interest" description="Disordered" evidence="1">
    <location>
        <begin position="156"/>
        <end position="216"/>
    </location>
</feature>
<evidence type="ECO:0000313" key="2">
    <source>
        <dbReference type="EMBL" id="KAF7509958.1"/>
    </source>
</evidence>
<proteinExistence type="predicted"/>
<name>A0A8H7AIZ0_9EURO</name>
<protein>
    <submittedName>
        <fullName evidence="2">Uncharacterized protein</fullName>
    </submittedName>
</protein>
<feature type="region of interest" description="Disordered" evidence="1">
    <location>
        <begin position="102"/>
        <end position="123"/>
    </location>
</feature>
<evidence type="ECO:0000256" key="1">
    <source>
        <dbReference type="SAM" id="MobiDB-lite"/>
    </source>
</evidence>
<dbReference type="Proteomes" id="UP000606974">
    <property type="component" value="Unassembled WGS sequence"/>
</dbReference>
<dbReference type="EMBL" id="JAACFV010000035">
    <property type="protein sequence ID" value="KAF7509958.1"/>
    <property type="molecule type" value="Genomic_DNA"/>
</dbReference>
<feature type="region of interest" description="Disordered" evidence="1">
    <location>
        <begin position="562"/>
        <end position="696"/>
    </location>
</feature>
<accession>A0A8H7AIZ0</accession>
<feature type="region of interest" description="Disordered" evidence="1">
    <location>
        <begin position="1"/>
        <end position="37"/>
    </location>
</feature>
<dbReference type="AlphaFoldDB" id="A0A8H7AIZ0"/>
<evidence type="ECO:0000313" key="3">
    <source>
        <dbReference type="Proteomes" id="UP000606974"/>
    </source>
</evidence>